<dbReference type="GO" id="GO:0003871">
    <property type="term" value="F:5-methyltetrahydropteroyltriglutamate-homocysteine S-methyltransferase activity"/>
    <property type="evidence" value="ECO:0007669"/>
    <property type="project" value="InterPro"/>
</dbReference>
<dbReference type="EMBL" id="CP136958">
    <property type="protein sequence ID" value="WOT01127.1"/>
    <property type="molecule type" value="Genomic_DNA"/>
</dbReference>
<dbReference type="KEGG" id="cpyr:CYJ47_07440"/>
<dbReference type="GO" id="GO:0009086">
    <property type="term" value="P:methionine biosynthetic process"/>
    <property type="evidence" value="ECO:0007669"/>
    <property type="project" value="InterPro"/>
</dbReference>
<reference evidence="2" key="2">
    <citation type="submission" date="2023-10" db="EMBL/GenBank/DDBJ databases">
        <authorList>
            <person name="Choi B."/>
        </authorList>
    </citation>
    <scope>NUCLEOTIDE SEQUENCE</scope>
    <source>
        <strain evidence="2">UMB0763</strain>
    </source>
</reference>
<dbReference type="Proteomes" id="UP000234560">
    <property type="component" value="Chromosome"/>
</dbReference>
<evidence type="ECO:0000313" key="2">
    <source>
        <dbReference type="EMBL" id="WOT01127.1"/>
    </source>
</evidence>
<dbReference type="SUPFAM" id="SSF51726">
    <property type="entry name" value="UROD/MetE-like"/>
    <property type="match status" value="1"/>
</dbReference>
<dbReference type="InterPro" id="IPR002629">
    <property type="entry name" value="Met_Synth_C/arc"/>
</dbReference>
<organism evidence="2 3">
    <name type="scientific">Corynebacterium pyruviciproducens</name>
    <dbReference type="NCBI Taxonomy" id="598660"/>
    <lineage>
        <taxon>Bacteria</taxon>
        <taxon>Bacillati</taxon>
        <taxon>Actinomycetota</taxon>
        <taxon>Actinomycetes</taxon>
        <taxon>Mycobacteriales</taxon>
        <taxon>Corynebacteriaceae</taxon>
        <taxon>Corynebacterium</taxon>
    </lineage>
</organism>
<evidence type="ECO:0000259" key="1">
    <source>
        <dbReference type="Pfam" id="PF01717"/>
    </source>
</evidence>
<dbReference type="InterPro" id="IPR038071">
    <property type="entry name" value="UROD/MetE-like_sf"/>
</dbReference>
<dbReference type="AlphaFoldDB" id="A0AAF0YPP6"/>
<name>A0AAF0YPP6_9CORY</name>
<accession>A0AAF0YPP6</accession>
<reference evidence="2" key="1">
    <citation type="submission" date="2017-12" db="EMBL/GenBank/DDBJ databases">
        <authorList>
            <person name="Thomas-White K."/>
            <person name="Wolfe A.J."/>
        </authorList>
    </citation>
    <scope>NUCLEOTIDE SEQUENCE</scope>
    <source>
        <strain evidence="2">UMB0763</strain>
    </source>
</reference>
<feature type="domain" description="Cobalamin-independent methionine synthase MetE C-terminal/archaeal" evidence="1">
    <location>
        <begin position="99"/>
        <end position="174"/>
    </location>
</feature>
<dbReference type="GO" id="GO:0008270">
    <property type="term" value="F:zinc ion binding"/>
    <property type="evidence" value="ECO:0007669"/>
    <property type="project" value="InterPro"/>
</dbReference>
<dbReference type="RefSeq" id="WP_101678026.1">
    <property type="nucleotide sequence ID" value="NZ_CP136958.1"/>
</dbReference>
<proteinExistence type="predicted"/>
<gene>
    <name evidence="2" type="ORF">CYJ47_07440</name>
</gene>
<protein>
    <recommendedName>
        <fullName evidence="1">Cobalamin-independent methionine synthase MetE C-terminal/archaeal domain-containing protein</fullName>
    </recommendedName>
</protein>
<evidence type="ECO:0000313" key="3">
    <source>
        <dbReference type="Proteomes" id="UP000234560"/>
    </source>
</evidence>
<dbReference type="Pfam" id="PF01717">
    <property type="entry name" value="Meth_synt_2"/>
    <property type="match status" value="1"/>
</dbReference>
<sequence length="300" mass="32507">MVAFGVGEVTAATFAEACDIVISETGDLPHIPQVSTRGPWSDSVGRTTSLLDGLYADVRSRGWVVTARGSKAGTRARDLLRRDVDMCEELWPSRIGAVKVQFLGPWSMATAMEMSNGHRVLSDAGAVRDVAEALTAGVIAHARDVQRRFSADTVVVQVDEPHLDAVRRGGIEGTSDFDTLPPVHIDELQKILFPFYEACADQGFTTMINQRGYAPLWDLVPAGGALIDVATITSSRDLDAAGVALESRFSGENRCAVSTDRVNLERVCSELGQDRGIFDVYAIGGAKEYAEAYELDRFIH</sequence>